<dbReference type="AlphaFoldDB" id="A0A0H1R7M6"/>
<feature type="transmembrane region" description="Helical" evidence="1">
    <location>
        <begin position="54"/>
        <end position="75"/>
    </location>
</feature>
<dbReference type="InterPro" id="IPR021529">
    <property type="entry name" value="DUF2798"/>
</dbReference>
<protein>
    <submittedName>
        <fullName evidence="2">Uncharacterized protein</fullName>
    </submittedName>
</protein>
<organism evidence="2 3">
    <name type="scientific">Microvirga vignae</name>
    <dbReference type="NCBI Taxonomy" id="1225564"/>
    <lineage>
        <taxon>Bacteria</taxon>
        <taxon>Pseudomonadati</taxon>
        <taxon>Pseudomonadota</taxon>
        <taxon>Alphaproteobacteria</taxon>
        <taxon>Hyphomicrobiales</taxon>
        <taxon>Methylobacteriaceae</taxon>
        <taxon>Microvirga</taxon>
    </lineage>
</organism>
<dbReference type="Pfam" id="PF11391">
    <property type="entry name" value="DUF2798"/>
    <property type="match status" value="1"/>
</dbReference>
<dbReference type="EMBL" id="LCYG01000057">
    <property type="protein sequence ID" value="KLK91255.1"/>
    <property type="molecule type" value="Genomic_DNA"/>
</dbReference>
<keyword evidence="1" id="KW-1133">Transmembrane helix</keyword>
<accession>A0A0H1R7M6</accession>
<comment type="caution">
    <text evidence="2">The sequence shown here is derived from an EMBL/GenBank/DDBJ whole genome shotgun (WGS) entry which is preliminary data.</text>
</comment>
<evidence type="ECO:0000256" key="1">
    <source>
        <dbReference type="SAM" id="Phobius"/>
    </source>
</evidence>
<gene>
    <name evidence="2" type="ORF">AA309_21450</name>
</gene>
<reference evidence="2 3" key="1">
    <citation type="submission" date="2015-05" db="EMBL/GenBank/DDBJ databases">
        <title>Draft genome sequence of Microvirga vignae strain BR3299, a novel nitrogen fixing bacteria isolated from Brazil semi-aired region.</title>
        <authorList>
            <person name="Zilli J.E."/>
            <person name="Passos S.R."/>
            <person name="Leite J."/>
            <person name="Baldani J.I."/>
            <person name="Xavier G.R."/>
            <person name="Rumjaneck N.G."/>
            <person name="Simoes-Araujo J.L."/>
        </authorList>
    </citation>
    <scope>NUCLEOTIDE SEQUENCE [LARGE SCALE GENOMIC DNA]</scope>
    <source>
        <strain evidence="2 3">BR3299</strain>
    </source>
</reference>
<evidence type="ECO:0000313" key="2">
    <source>
        <dbReference type="EMBL" id="KLK91255.1"/>
    </source>
</evidence>
<dbReference type="STRING" id="1225564.AA309_21450"/>
<evidence type="ECO:0000313" key="3">
    <source>
        <dbReference type="Proteomes" id="UP000035489"/>
    </source>
</evidence>
<keyword evidence="1" id="KW-0812">Transmembrane</keyword>
<dbReference type="PATRIC" id="fig|1225564.3.peg.5641"/>
<keyword evidence="1" id="KW-0472">Membrane</keyword>
<sequence>MTSSSSGLRFRRLPAKAHSIVFPMVLSLLMSGIVSTIATLRAVGFQPDVLLKVIQAWGLSYVVAFPAALAVMPLVRRIVAVIVETPKP</sequence>
<dbReference type="Proteomes" id="UP000035489">
    <property type="component" value="Unassembled WGS sequence"/>
</dbReference>
<dbReference type="OrthoDB" id="7159403at2"/>
<name>A0A0H1R7M6_9HYPH</name>
<feature type="transmembrane region" description="Helical" evidence="1">
    <location>
        <begin position="20"/>
        <end position="42"/>
    </location>
</feature>
<proteinExistence type="predicted"/>
<keyword evidence="3" id="KW-1185">Reference proteome</keyword>